<dbReference type="Proteomes" id="UP000739180">
    <property type="component" value="Unassembled WGS sequence"/>
</dbReference>
<keyword evidence="2" id="KW-0238">DNA-binding</keyword>
<dbReference type="EMBL" id="VCQT01000020">
    <property type="protein sequence ID" value="TMW13893.1"/>
    <property type="molecule type" value="Genomic_DNA"/>
</dbReference>
<protein>
    <submittedName>
        <fullName evidence="6">AraC family transcriptional regulator</fullName>
    </submittedName>
</protein>
<evidence type="ECO:0000313" key="6">
    <source>
        <dbReference type="EMBL" id="TMW13893.1"/>
    </source>
</evidence>
<evidence type="ECO:0000256" key="1">
    <source>
        <dbReference type="ARBA" id="ARBA00023015"/>
    </source>
</evidence>
<evidence type="ECO:0000256" key="4">
    <source>
        <dbReference type="SAM" id="MobiDB-lite"/>
    </source>
</evidence>
<evidence type="ECO:0000256" key="3">
    <source>
        <dbReference type="ARBA" id="ARBA00023163"/>
    </source>
</evidence>
<keyword evidence="1" id="KW-0805">Transcription regulation</keyword>
<keyword evidence="3" id="KW-0804">Transcription</keyword>
<dbReference type="Gene3D" id="1.10.10.60">
    <property type="entry name" value="Homeodomain-like"/>
    <property type="match status" value="1"/>
</dbReference>
<gene>
    <name evidence="6" type="ORF">FGS76_04665</name>
</gene>
<dbReference type="PROSITE" id="PS01124">
    <property type="entry name" value="HTH_ARAC_FAMILY_2"/>
    <property type="match status" value="1"/>
</dbReference>
<dbReference type="InterPro" id="IPR020449">
    <property type="entry name" value="Tscrpt_reg_AraC-type_HTH"/>
</dbReference>
<dbReference type="SUPFAM" id="SSF46689">
    <property type="entry name" value="Homeodomain-like"/>
    <property type="match status" value="1"/>
</dbReference>
<proteinExistence type="predicted"/>
<evidence type="ECO:0000256" key="2">
    <source>
        <dbReference type="ARBA" id="ARBA00023125"/>
    </source>
</evidence>
<feature type="domain" description="HTH araC/xylS-type" evidence="5">
    <location>
        <begin position="126"/>
        <end position="159"/>
    </location>
</feature>
<dbReference type="Pfam" id="PF00165">
    <property type="entry name" value="HTH_AraC"/>
    <property type="match status" value="1"/>
</dbReference>
<keyword evidence="7" id="KW-1185">Reference proteome</keyword>
<feature type="region of interest" description="Disordered" evidence="4">
    <location>
        <begin position="13"/>
        <end position="62"/>
    </location>
</feature>
<dbReference type="InterPro" id="IPR009057">
    <property type="entry name" value="Homeodomain-like_sf"/>
</dbReference>
<evidence type="ECO:0000259" key="5">
    <source>
        <dbReference type="PROSITE" id="PS01124"/>
    </source>
</evidence>
<name>A0ABY2XN72_9GAMM</name>
<sequence>MWASPWTAFRSASRSISSPSCTSPTARARTTRRPTRHAGWPARPATGSRADPGRRSGRRPQLPLQVTAALDQVLVDRLHLIQAQFPGQGRHALVRVEPGDDGGKRLVALLVQITQVRKHPAAHRGILDIALDYGFTDSATFSRAFKAAFGVSPSEWRQR</sequence>
<evidence type="ECO:0000313" key="7">
    <source>
        <dbReference type="Proteomes" id="UP000739180"/>
    </source>
</evidence>
<reference evidence="6 7" key="1">
    <citation type="submission" date="2019-05" db="EMBL/GenBank/DDBJ databases">
        <title>Genome of Alcanivorax gelatiniphagus, an oil degrading marine bacteria.</title>
        <authorList>
            <person name="Kwon K.K."/>
        </authorList>
    </citation>
    <scope>NUCLEOTIDE SEQUENCE [LARGE SCALE GENOMIC DNA]</scope>
    <source>
        <strain evidence="6 7">MEBiC 08158</strain>
    </source>
</reference>
<dbReference type="SMART" id="SM00342">
    <property type="entry name" value="HTH_ARAC"/>
    <property type="match status" value="1"/>
</dbReference>
<comment type="caution">
    <text evidence="6">The sequence shown here is derived from an EMBL/GenBank/DDBJ whole genome shotgun (WGS) entry which is preliminary data.</text>
</comment>
<dbReference type="InterPro" id="IPR018060">
    <property type="entry name" value="HTH_AraC"/>
</dbReference>
<organism evidence="6 7">
    <name type="scientific">Alloalcanivorax gelatiniphagus</name>
    <dbReference type="NCBI Taxonomy" id="1194167"/>
    <lineage>
        <taxon>Bacteria</taxon>
        <taxon>Pseudomonadati</taxon>
        <taxon>Pseudomonadota</taxon>
        <taxon>Gammaproteobacteria</taxon>
        <taxon>Oceanospirillales</taxon>
        <taxon>Alcanivoracaceae</taxon>
        <taxon>Alloalcanivorax</taxon>
    </lineage>
</organism>
<accession>A0ABY2XN72</accession>
<feature type="compositionally biased region" description="Low complexity" evidence="4">
    <location>
        <begin position="13"/>
        <end position="28"/>
    </location>
</feature>
<dbReference type="PRINTS" id="PR00032">
    <property type="entry name" value="HTHARAC"/>
</dbReference>